<protein>
    <submittedName>
        <fullName evidence="1">Uncharacterized protein</fullName>
    </submittedName>
</protein>
<name>A0A7U3YJ72_DESPD</name>
<proteinExistence type="predicted"/>
<keyword evidence="2" id="KW-1185">Reference proteome</keyword>
<evidence type="ECO:0000313" key="2">
    <source>
        <dbReference type="Proteomes" id="UP000006365"/>
    </source>
</evidence>
<evidence type="ECO:0000313" key="1">
    <source>
        <dbReference type="EMBL" id="ADW16385.1"/>
    </source>
</evidence>
<organism evidence="1 2">
    <name type="scientific">Desulfobulbus propionicus (strain ATCC 33891 / DSM 2032 / VKM B-1956 / 1pr3)</name>
    <dbReference type="NCBI Taxonomy" id="577650"/>
    <lineage>
        <taxon>Bacteria</taxon>
        <taxon>Pseudomonadati</taxon>
        <taxon>Thermodesulfobacteriota</taxon>
        <taxon>Desulfobulbia</taxon>
        <taxon>Desulfobulbales</taxon>
        <taxon>Desulfobulbaceae</taxon>
        <taxon>Desulfobulbus</taxon>
    </lineage>
</organism>
<reference evidence="1 2" key="1">
    <citation type="journal article" date="2011" name="Stand. Genomic Sci.">
        <title>Complete genome sequence of Desulfobulbus propionicus type strain (1pr3).</title>
        <authorList>
            <person name="Pagani I."/>
            <person name="Lapidus A."/>
            <person name="Nolan M."/>
            <person name="Lucas S."/>
            <person name="Hammon N."/>
            <person name="Deshpande S."/>
            <person name="Cheng J.F."/>
            <person name="Chertkov O."/>
            <person name="Davenport K."/>
            <person name="Tapia R."/>
            <person name="Han C."/>
            <person name="Goodwin L."/>
            <person name="Pitluck S."/>
            <person name="Liolios K."/>
            <person name="Mavromatis K."/>
            <person name="Ivanova N."/>
            <person name="Mikhailova N."/>
            <person name="Pati A."/>
            <person name="Chen A."/>
            <person name="Palaniappan K."/>
            <person name="Land M."/>
            <person name="Hauser L."/>
            <person name="Chang Y.J."/>
            <person name="Jeffries C.D."/>
            <person name="Detter J.C."/>
            <person name="Brambilla E."/>
            <person name="Kannan K.P."/>
            <person name="Djao O.D."/>
            <person name="Rohde M."/>
            <person name="Pukall R."/>
            <person name="Spring S."/>
            <person name="Goker M."/>
            <person name="Sikorski J."/>
            <person name="Woyke T."/>
            <person name="Bristow J."/>
            <person name="Eisen J.A."/>
            <person name="Markowitz V."/>
            <person name="Hugenholtz P."/>
            <person name="Kyrpides N.C."/>
            <person name="Klenk H.P."/>
        </authorList>
    </citation>
    <scope>NUCLEOTIDE SEQUENCE [LARGE SCALE GENOMIC DNA]</scope>
    <source>
        <strain evidence="2">ATCC 33891 / DSM 2032 / 1pr3</strain>
    </source>
</reference>
<dbReference type="AlphaFoldDB" id="A0A7U3YJ72"/>
<dbReference type="KEGG" id="dpr:Despr_0196"/>
<dbReference type="EMBL" id="CP002364">
    <property type="protein sequence ID" value="ADW16385.1"/>
    <property type="molecule type" value="Genomic_DNA"/>
</dbReference>
<accession>A0A7U3YJ72</accession>
<dbReference type="Proteomes" id="UP000006365">
    <property type="component" value="Chromosome"/>
</dbReference>
<dbReference type="RefSeq" id="WP_015722933.1">
    <property type="nucleotide sequence ID" value="NC_014972.1"/>
</dbReference>
<sequence length="128" mass="13092">MERRGLEPTKRVAYFEYDFSVDGGAIGDIPLRGDSLPEGAVVTGGMVHVKTTCTGGASATVSLKVESAADVMAATAMAGMVTNALLDVEPDGTAANAIRTTQNGRQVVATIATAALTAGKFVVALEYL</sequence>
<gene>
    <name evidence="1" type="ordered locus">Despr_0196</name>
</gene>